<keyword evidence="3" id="KW-1185">Reference proteome</keyword>
<dbReference type="InterPro" id="IPR036397">
    <property type="entry name" value="RNaseH_sf"/>
</dbReference>
<dbReference type="PANTHER" id="PTHR19303:SF73">
    <property type="entry name" value="PROTEIN PDC2"/>
    <property type="match status" value="1"/>
</dbReference>
<gene>
    <name evidence="2" type="ORF">R1flu_014957</name>
</gene>
<evidence type="ECO:0000313" key="3">
    <source>
        <dbReference type="Proteomes" id="UP001605036"/>
    </source>
</evidence>
<dbReference type="Gene3D" id="3.30.420.10">
    <property type="entry name" value="Ribonuclease H-like superfamily/Ribonuclease H"/>
    <property type="match status" value="1"/>
</dbReference>
<proteinExistence type="predicted"/>
<accession>A0ABD1YHJ6</accession>
<evidence type="ECO:0000259" key="1">
    <source>
        <dbReference type="Pfam" id="PF03184"/>
    </source>
</evidence>
<evidence type="ECO:0000313" key="2">
    <source>
        <dbReference type="EMBL" id="KAL2630271.1"/>
    </source>
</evidence>
<protein>
    <recommendedName>
        <fullName evidence="1">DDE-1 domain-containing protein</fullName>
    </recommendedName>
</protein>
<sequence length="233" mass="26588">MGEKFPPWIIGKSKNPRSFPGQDMTQLKVNYVNSVRAWMTNPIFNQYLKELGEYFKRKRRKVLIFLDNAPVHIVDEATNLANIELRFFPPNLSSVLQPLDGGIIRSLKALSRKFEVLSLLDNINKSLHASDLVKKLTVLDAIKFIDKSWSLVKAETIQKCFANCGFVTNDEDTQELHKIAAQEEELAALACRIGIPQSNLVIEEQLPEFEVVEEESLIRQLVEEHHDIADAMK</sequence>
<dbReference type="Pfam" id="PF03184">
    <property type="entry name" value="DDE_1"/>
    <property type="match status" value="1"/>
</dbReference>
<dbReference type="PANTHER" id="PTHR19303">
    <property type="entry name" value="TRANSPOSON"/>
    <property type="match status" value="1"/>
</dbReference>
<dbReference type="EMBL" id="JBHFFA010000004">
    <property type="protein sequence ID" value="KAL2630271.1"/>
    <property type="molecule type" value="Genomic_DNA"/>
</dbReference>
<dbReference type="InterPro" id="IPR050863">
    <property type="entry name" value="CenT-Element_Derived"/>
</dbReference>
<comment type="caution">
    <text evidence="2">The sequence shown here is derived from an EMBL/GenBank/DDBJ whole genome shotgun (WGS) entry which is preliminary data.</text>
</comment>
<dbReference type="Proteomes" id="UP001605036">
    <property type="component" value="Unassembled WGS sequence"/>
</dbReference>
<organism evidence="2 3">
    <name type="scientific">Riccia fluitans</name>
    <dbReference type="NCBI Taxonomy" id="41844"/>
    <lineage>
        <taxon>Eukaryota</taxon>
        <taxon>Viridiplantae</taxon>
        <taxon>Streptophyta</taxon>
        <taxon>Embryophyta</taxon>
        <taxon>Marchantiophyta</taxon>
        <taxon>Marchantiopsida</taxon>
        <taxon>Marchantiidae</taxon>
        <taxon>Marchantiales</taxon>
        <taxon>Ricciaceae</taxon>
        <taxon>Riccia</taxon>
    </lineage>
</organism>
<dbReference type="AlphaFoldDB" id="A0ABD1YHJ6"/>
<reference evidence="2 3" key="1">
    <citation type="submission" date="2024-09" db="EMBL/GenBank/DDBJ databases">
        <title>Chromosome-scale assembly of Riccia fluitans.</title>
        <authorList>
            <person name="Paukszto L."/>
            <person name="Sawicki J."/>
            <person name="Karawczyk K."/>
            <person name="Piernik-Szablinska J."/>
            <person name="Szczecinska M."/>
            <person name="Mazdziarz M."/>
        </authorList>
    </citation>
    <scope>NUCLEOTIDE SEQUENCE [LARGE SCALE GENOMIC DNA]</scope>
    <source>
        <strain evidence="2">Rf_01</strain>
        <tissue evidence="2">Aerial parts of the thallus</tissue>
    </source>
</reference>
<feature type="domain" description="DDE-1" evidence="1">
    <location>
        <begin position="2"/>
        <end position="161"/>
    </location>
</feature>
<dbReference type="InterPro" id="IPR004875">
    <property type="entry name" value="DDE_SF_endonuclease_dom"/>
</dbReference>
<name>A0ABD1YHJ6_9MARC</name>